<reference evidence="2 3" key="1">
    <citation type="submission" date="2016-12" db="EMBL/GenBank/DDBJ databases">
        <authorList>
            <person name="Song W.-J."/>
            <person name="Kurnit D.M."/>
        </authorList>
    </citation>
    <scope>NUCLEOTIDE SEQUENCE [LARGE SCALE GENOMIC DNA]</scope>
    <source>
        <strain evidence="2 3">DSM 12503</strain>
    </source>
</reference>
<evidence type="ECO:0000313" key="2">
    <source>
        <dbReference type="EMBL" id="SHO53870.1"/>
    </source>
</evidence>
<feature type="transmembrane region" description="Helical" evidence="1">
    <location>
        <begin position="6"/>
        <end position="23"/>
    </location>
</feature>
<keyword evidence="1" id="KW-0472">Membrane</keyword>
<dbReference type="STRING" id="1121345.SAMN02745217_04336"/>
<accession>A0A1M7YMP0</accession>
<keyword evidence="1" id="KW-0812">Transmembrane</keyword>
<organism evidence="2 3">
    <name type="scientific">Anaerocolumna xylanovorans DSM 12503</name>
    <dbReference type="NCBI Taxonomy" id="1121345"/>
    <lineage>
        <taxon>Bacteria</taxon>
        <taxon>Bacillati</taxon>
        <taxon>Bacillota</taxon>
        <taxon>Clostridia</taxon>
        <taxon>Lachnospirales</taxon>
        <taxon>Lachnospiraceae</taxon>
        <taxon>Anaerocolumna</taxon>
    </lineage>
</organism>
<dbReference type="Proteomes" id="UP000184612">
    <property type="component" value="Unassembled WGS sequence"/>
</dbReference>
<feature type="transmembrane region" description="Helical" evidence="1">
    <location>
        <begin position="68"/>
        <end position="91"/>
    </location>
</feature>
<dbReference type="RefSeq" id="WP_084558814.1">
    <property type="nucleotide sequence ID" value="NZ_FRFD01000015.1"/>
</dbReference>
<feature type="transmembrane region" description="Helical" evidence="1">
    <location>
        <begin position="30"/>
        <end position="48"/>
    </location>
</feature>
<gene>
    <name evidence="2" type="ORF">SAMN02745217_04336</name>
</gene>
<dbReference type="OrthoDB" id="2066832at2"/>
<keyword evidence="3" id="KW-1185">Reference proteome</keyword>
<evidence type="ECO:0000313" key="3">
    <source>
        <dbReference type="Proteomes" id="UP000184612"/>
    </source>
</evidence>
<evidence type="ECO:0000256" key="1">
    <source>
        <dbReference type="SAM" id="Phobius"/>
    </source>
</evidence>
<dbReference type="EMBL" id="FRFD01000015">
    <property type="protein sequence ID" value="SHO53870.1"/>
    <property type="molecule type" value="Genomic_DNA"/>
</dbReference>
<dbReference type="InterPro" id="IPR010001">
    <property type="entry name" value="BofA"/>
</dbReference>
<sequence>MGTKWYFLAAILAICVFLFLIGFLKSRFDLIVNFILRICLGLLGIYLLNTILASSHITLGVGVNSLNALVVGLLGLPGFLLLYGTAAYFHFT</sequence>
<proteinExistence type="predicted"/>
<dbReference type="AlphaFoldDB" id="A0A1M7YMP0"/>
<dbReference type="Pfam" id="PF07441">
    <property type="entry name" value="BofA"/>
    <property type="match status" value="1"/>
</dbReference>
<name>A0A1M7YMP0_9FIRM</name>
<keyword evidence="1" id="KW-1133">Transmembrane helix</keyword>
<protein>
    <submittedName>
        <fullName evidence="2">SigmaK-factor processing regulatory protein BofA</fullName>
    </submittedName>
</protein>